<dbReference type="EMBL" id="VXIT01000007">
    <property type="protein sequence ID" value="KAA6411507.1"/>
    <property type="molecule type" value="Genomic_DNA"/>
</dbReference>
<dbReference type="Proteomes" id="UP000324767">
    <property type="component" value="Unassembled WGS sequence"/>
</dbReference>
<proteinExistence type="predicted"/>
<dbReference type="SUPFAM" id="SSF53335">
    <property type="entry name" value="S-adenosyl-L-methionine-dependent methyltransferases"/>
    <property type="match status" value="1"/>
</dbReference>
<feature type="region of interest" description="Disordered" evidence="1">
    <location>
        <begin position="1"/>
        <end position="53"/>
    </location>
</feature>
<sequence length="281" mass="30948">MHIRPIPPPLQTPPTPPSSSTTPPFPTRPYHPRHPSFPYTPADFTRQDESPDPTFYSTPRFVTHIDDHAISLLGTYYEHALPPRGRILDFCCSWISHLPPALESAARASTQADTPPDRALEVTGLGINDEELAANPVLRHRILQDLNRNPTIPDAIPPLDAATCVVSVDYLTAPRQVLASLLARMKPGGAVHLVVSNRCFPTKVVGRWLSVGEEERLQMVGDYLWWAGWREVEIVTVCDGKGEGEEVGVDGVVLGGRVDPLWVVRGRKVEGGEREGREVGV</sequence>
<dbReference type="InterPro" id="IPR029063">
    <property type="entry name" value="SAM-dependent_MTases_sf"/>
</dbReference>
<dbReference type="PANTHER" id="PTHR43036:SF2">
    <property type="entry name" value="OS04G0481300 PROTEIN"/>
    <property type="match status" value="1"/>
</dbReference>
<organism evidence="2 3">
    <name type="scientific">Lasallia pustulata</name>
    <dbReference type="NCBI Taxonomy" id="136370"/>
    <lineage>
        <taxon>Eukaryota</taxon>
        <taxon>Fungi</taxon>
        <taxon>Dikarya</taxon>
        <taxon>Ascomycota</taxon>
        <taxon>Pezizomycotina</taxon>
        <taxon>Lecanoromycetes</taxon>
        <taxon>OSLEUM clade</taxon>
        <taxon>Umbilicariomycetidae</taxon>
        <taxon>Umbilicariales</taxon>
        <taxon>Umbilicariaceae</taxon>
        <taxon>Lasallia</taxon>
    </lineage>
</organism>
<dbReference type="AlphaFoldDB" id="A0A5M8PR94"/>
<accession>A0A5M8PR94</accession>
<comment type="caution">
    <text evidence="2">The sequence shown here is derived from an EMBL/GenBank/DDBJ whole genome shotgun (WGS) entry which is preliminary data.</text>
</comment>
<evidence type="ECO:0000313" key="2">
    <source>
        <dbReference type="EMBL" id="KAA6411507.1"/>
    </source>
</evidence>
<gene>
    <name evidence="2" type="ORF">FRX48_04787</name>
</gene>
<reference evidence="2 3" key="1">
    <citation type="submission" date="2019-09" db="EMBL/GenBank/DDBJ databases">
        <title>The hologenome of the rock-dwelling lichen Lasallia pustulata.</title>
        <authorList>
            <person name="Greshake Tzovaras B."/>
            <person name="Segers F."/>
            <person name="Bicker A."/>
            <person name="Dal Grande F."/>
            <person name="Otte J."/>
            <person name="Hankeln T."/>
            <person name="Schmitt I."/>
            <person name="Ebersberger I."/>
        </authorList>
    </citation>
    <scope>NUCLEOTIDE SEQUENCE [LARGE SCALE GENOMIC DNA]</scope>
    <source>
        <strain evidence="2">A1-1</strain>
    </source>
</reference>
<dbReference type="OrthoDB" id="2013972at2759"/>
<evidence type="ECO:0000256" key="1">
    <source>
        <dbReference type="SAM" id="MobiDB-lite"/>
    </source>
</evidence>
<protein>
    <recommendedName>
        <fullName evidence="4">S-adenosyl-L-methionine-dependent methyltransferase-like</fullName>
    </recommendedName>
</protein>
<dbReference type="PANTHER" id="PTHR43036">
    <property type="entry name" value="OSJNBB0011N17.9 PROTEIN"/>
    <property type="match status" value="1"/>
</dbReference>
<evidence type="ECO:0008006" key="4">
    <source>
        <dbReference type="Google" id="ProtNLM"/>
    </source>
</evidence>
<name>A0A5M8PR94_9LECA</name>
<dbReference type="Gene3D" id="3.40.50.150">
    <property type="entry name" value="Vaccinia Virus protein VP39"/>
    <property type="match status" value="1"/>
</dbReference>
<evidence type="ECO:0000313" key="3">
    <source>
        <dbReference type="Proteomes" id="UP000324767"/>
    </source>
</evidence>
<feature type="compositionally biased region" description="Pro residues" evidence="1">
    <location>
        <begin position="1"/>
        <end position="29"/>
    </location>
</feature>